<evidence type="ECO:0000256" key="1">
    <source>
        <dbReference type="ARBA" id="ARBA00008834"/>
    </source>
</evidence>
<evidence type="ECO:0000256" key="4">
    <source>
        <dbReference type="ARBA" id="ARBA00022737"/>
    </source>
</evidence>
<evidence type="ECO:0000256" key="10">
    <source>
        <dbReference type="PROSITE-ProRule" id="PRU10052"/>
    </source>
</evidence>
<keyword evidence="3 12" id="KW-0732">Signal</keyword>
<evidence type="ECO:0000256" key="5">
    <source>
        <dbReference type="ARBA" id="ARBA00022801"/>
    </source>
</evidence>
<dbReference type="Gene3D" id="2.160.20.10">
    <property type="entry name" value="Single-stranded right-handed beta-helix, Pectin lyase-like"/>
    <property type="match status" value="1"/>
</dbReference>
<evidence type="ECO:0000313" key="13">
    <source>
        <dbReference type="EMBL" id="KIY62616.1"/>
    </source>
</evidence>
<dbReference type="GO" id="GO:0004650">
    <property type="term" value="F:polygalacturonase activity"/>
    <property type="evidence" value="ECO:0007669"/>
    <property type="project" value="UniProtKB-EC"/>
</dbReference>
<feature type="active site" evidence="10">
    <location>
        <position position="226"/>
    </location>
</feature>
<dbReference type="Pfam" id="PF00295">
    <property type="entry name" value="Glyco_hydro_28"/>
    <property type="match status" value="1"/>
</dbReference>
<dbReference type="InterPro" id="IPR012334">
    <property type="entry name" value="Pectin_lyas_fold"/>
</dbReference>
<dbReference type="OrthoDB" id="1546079at2759"/>
<name>A0A0D7AZ95_9AGAR</name>
<accession>A0A0D7AZ95</accession>
<keyword evidence="6" id="KW-1015">Disulfide bond</keyword>
<dbReference type="InterPro" id="IPR050434">
    <property type="entry name" value="Glycosyl_hydrlase_28"/>
</dbReference>
<dbReference type="SUPFAM" id="SSF51126">
    <property type="entry name" value="Pectin lyase-like"/>
    <property type="match status" value="1"/>
</dbReference>
<dbReference type="GO" id="GO:0005576">
    <property type="term" value="C:extracellular region"/>
    <property type="evidence" value="ECO:0007669"/>
    <property type="project" value="TreeGrafter"/>
</dbReference>
<evidence type="ECO:0000313" key="14">
    <source>
        <dbReference type="Proteomes" id="UP000054007"/>
    </source>
</evidence>
<evidence type="ECO:0000256" key="3">
    <source>
        <dbReference type="ARBA" id="ARBA00022729"/>
    </source>
</evidence>
<evidence type="ECO:0000256" key="11">
    <source>
        <dbReference type="RuleBase" id="RU361169"/>
    </source>
</evidence>
<organism evidence="13 14">
    <name type="scientific">Cylindrobasidium torrendii FP15055 ss-10</name>
    <dbReference type="NCBI Taxonomy" id="1314674"/>
    <lineage>
        <taxon>Eukaryota</taxon>
        <taxon>Fungi</taxon>
        <taxon>Dikarya</taxon>
        <taxon>Basidiomycota</taxon>
        <taxon>Agaricomycotina</taxon>
        <taxon>Agaricomycetes</taxon>
        <taxon>Agaricomycetidae</taxon>
        <taxon>Agaricales</taxon>
        <taxon>Marasmiineae</taxon>
        <taxon>Physalacriaceae</taxon>
        <taxon>Cylindrobasidium</taxon>
    </lineage>
</organism>
<feature type="signal peptide" evidence="12">
    <location>
        <begin position="1"/>
        <end position="18"/>
    </location>
</feature>
<dbReference type="PROSITE" id="PS00502">
    <property type="entry name" value="POLYGALACTURONASE"/>
    <property type="match status" value="1"/>
</dbReference>
<gene>
    <name evidence="13" type="ORF">CYLTODRAFT_383363</name>
</gene>
<sequence>MFSSASLKLWICTALVLASPAPTPVQMAERATCTVSSVASAGDLSGCTDIVITAFTVPSGSTLEITAATGATIVMKGNVEFAKTDAEGPLMHFDTKNVNFNGNGYSFIGNGELYWDTQGGNGGVYKPGPLLKFDGYGTFANFNVKNSPVQAISIGVRDGQSHFKNITVDNSDGDKDKLGHNTDGFDLGSVHDVVIQDSKVYNQDDCVAIGKGSNIVFKNNYCSGGHGISIGSISTNGYARNVTISDNTVVNNKYGLRIKVKKSATNADVTDVTYSGNTVTGASKYGVLITQSYDEDFGTPGTGSQLSGINFSGTMNTIAATGDGLKVGVDCGNCTGTWDWSALTVTSGKTSQLVLDNAKITGGSY</sequence>
<dbReference type="GO" id="GO:0071555">
    <property type="term" value="P:cell wall organization"/>
    <property type="evidence" value="ECO:0007669"/>
    <property type="project" value="UniProtKB-KW"/>
</dbReference>
<dbReference type="SMART" id="SM00710">
    <property type="entry name" value="PbH1"/>
    <property type="match status" value="7"/>
</dbReference>
<dbReference type="Proteomes" id="UP000054007">
    <property type="component" value="Unassembled WGS sequence"/>
</dbReference>
<dbReference type="EMBL" id="KN880764">
    <property type="protein sequence ID" value="KIY62616.1"/>
    <property type="molecule type" value="Genomic_DNA"/>
</dbReference>
<comment type="similarity">
    <text evidence="1 11">Belongs to the glycosyl hydrolase 28 family.</text>
</comment>
<reference evidence="13 14" key="1">
    <citation type="journal article" date="2015" name="Fungal Genet. Biol.">
        <title>Evolution of novel wood decay mechanisms in Agaricales revealed by the genome sequences of Fistulina hepatica and Cylindrobasidium torrendii.</title>
        <authorList>
            <person name="Floudas D."/>
            <person name="Held B.W."/>
            <person name="Riley R."/>
            <person name="Nagy L.G."/>
            <person name="Koehler G."/>
            <person name="Ransdell A.S."/>
            <person name="Younus H."/>
            <person name="Chow J."/>
            <person name="Chiniquy J."/>
            <person name="Lipzen A."/>
            <person name="Tritt A."/>
            <person name="Sun H."/>
            <person name="Haridas S."/>
            <person name="LaButti K."/>
            <person name="Ohm R.A."/>
            <person name="Kues U."/>
            <person name="Blanchette R.A."/>
            <person name="Grigoriev I.V."/>
            <person name="Minto R.E."/>
            <person name="Hibbett D.S."/>
        </authorList>
    </citation>
    <scope>NUCLEOTIDE SEQUENCE [LARGE SCALE GENOMIC DNA]</scope>
    <source>
        <strain evidence="13 14">FP15055 ss-10</strain>
    </source>
</reference>
<dbReference type="SMR" id="A0A0D7AZ95"/>
<protein>
    <recommendedName>
        <fullName evidence="2">endo-polygalacturonase</fullName>
        <ecNumber evidence="2">3.2.1.15</ecNumber>
    </recommendedName>
</protein>
<dbReference type="InterPro" id="IPR006626">
    <property type="entry name" value="PbH1"/>
</dbReference>
<keyword evidence="4" id="KW-0677">Repeat</keyword>
<keyword evidence="14" id="KW-1185">Reference proteome</keyword>
<keyword evidence="8" id="KW-0961">Cell wall biogenesis/degradation</keyword>
<dbReference type="InterPro" id="IPR000743">
    <property type="entry name" value="Glyco_hydro_28"/>
</dbReference>
<evidence type="ECO:0000256" key="12">
    <source>
        <dbReference type="SAM" id="SignalP"/>
    </source>
</evidence>
<dbReference type="AlphaFoldDB" id="A0A0D7AZ95"/>
<dbReference type="GO" id="GO:0045490">
    <property type="term" value="P:pectin catabolic process"/>
    <property type="evidence" value="ECO:0007669"/>
    <property type="project" value="UniProtKB-ARBA"/>
</dbReference>
<dbReference type="EC" id="3.2.1.15" evidence="2"/>
<dbReference type="PANTHER" id="PTHR31884">
    <property type="entry name" value="POLYGALACTURONASE"/>
    <property type="match status" value="1"/>
</dbReference>
<dbReference type="STRING" id="1314674.A0A0D7AZ95"/>
<evidence type="ECO:0000256" key="2">
    <source>
        <dbReference type="ARBA" id="ARBA00012736"/>
    </source>
</evidence>
<dbReference type="PANTHER" id="PTHR31884:SF1">
    <property type="entry name" value="POLYGALACTURONASE"/>
    <property type="match status" value="1"/>
</dbReference>
<keyword evidence="7 11" id="KW-0326">Glycosidase</keyword>
<comment type="catalytic activity">
    <reaction evidence="9">
        <text>(1,4-alpha-D-galacturonosyl)n+m + H2O = (1,4-alpha-D-galacturonosyl)n + (1,4-alpha-D-galacturonosyl)m.</text>
        <dbReference type="EC" id="3.2.1.15"/>
    </reaction>
</comment>
<proteinExistence type="inferred from homology"/>
<evidence type="ECO:0000256" key="8">
    <source>
        <dbReference type="ARBA" id="ARBA00023316"/>
    </source>
</evidence>
<keyword evidence="5 11" id="KW-0378">Hydrolase</keyword>
<evidence type="ECO:0000256" key="7">
    <source>
        <dbReference type="ARBA" id="ARBA00023295"/>
    </source>
</evidence>
<evidence type="ECO:0000256" key="9">
    <source>
        <dbReference type="ARBA" id="ARBA00034074"/>
    </source>
</evidence>
<feature type="chain" id="PRO_5002316795" description="endo-polygalacturonase" evidence="12">
    <location>
        <begin position="19"/>
        <end position="365"/>
    </location>
</feature>
<evidence type="ECO:0000256" key="6">
    <source>
        <dbReference type="ARBA" id="ARBA00023157"/>
    </source>
</evidence>
<dbReference type="InterPro" id="IPR011050">
    <property type="entry name" value="Pectin_lyase_fold/virulence"/>
</dbReference>